<feature type="compositionally biased region" description="Acidic residues" evidence="1">
    <location>
        <begin position="306"/>
        <end position="318"/>
    </location>
</feature>
<evidence type="ECO:0000256" key="1">
    <source>
        <dbReference type="SAM" id="MobiDB-lite"/>
    </source>
</evidence>
<dbReference type="Proteomes" id="UP000297245">
    <property type="component" value="Unassembled WGS sequence"/>
</dbReference>
<accession>A0A4S8LMS9</accession>
<feature type="compositionally biased region" description="Basic and acidic residues" evidence="1">
    <location>
        <begin position="436"/>
        <end position="450"/>
    </location>
</feature>
<evidence type="ECO:0000313" key="3">
    <source>
        <dbReference type="Proteomes" id="UP000297245"/>
    </source>
</evidence>
<proteinExistence type="predicted"/>
<feature type="compositionally biased region" description="Basic and acidic residues" evidence="1">
    <location>
        <begin position="397"/>
        <end position="427"/>
    </location>
</feature>
<organism evidence="2 3">
    <name type="scientific">Dendrothele bispora (strain CBS 962.96)</name>
    <dbReference type="NCBI Taxonomy" id="1314807"/>
    <lineage>
        <taxon>Eukaryota</taxon>
        <taxon>Fungi</taxon>
        <taxon>Dikarya</taxon>
        <taxon>Basidiomycota</taxon>
        <taxon>Agaricomycotina</taxon>
        <taxon>Agaricomycetes</taxon>
        <taxon>Agaricomycetidae</taxon>
        <taxon>Agaricales</taxon>
        <taxon>Agaricales incertae sedis</taxon>
        <taxon>Dendrothele</taxon>
    </lineage>
</organism>
<sequence length="574" mass="65341">MTPHHEIYSRLLFTAGQGFPLWDPTPNENPEAETPCHGVQIGDIGWFQGGKFNVFREIRMELQTAHRKDHSGHPISVPTGYQAEGVTLKPFRPSMTLKTADLVINNNRHNNNAKISYGEKEGMGIAAVADVNPLATVPIGGGGNAIHQSSYLARAALTLERGAFSHDVLARDKFKDWIEENAKTLYSLSRRSGYSVPNGGLFLVTGFTKTDSWCIETSLKVSRSGSMSLTAHVLSVFKLIFLCKRSRAVEVRDTPRHSVTNKRTRNQSVFLRGWKIMLNPKFHQMLMHTLGQPAGETPVEATHTEDIEEEDREEEEEKEERKAEEGEEGEEDKTEEGEKEDKTEEEGEEDKTEEEGEEDKTEEEGKEEEEGRRTRQRRGRRTRQRRRRRTRQRRRRDKTEEERRGQDRGGRGGRGQDRGGQDRGRQDRGRKRRGGRREDKEHAKGAEYEPYHPSDIINKYLLEKYQDVKVALTHDDVWCSVLKEDEDVMPSSQDLIARVEEKFSLGWSHEQTCVFFEFKTGTTVTSRTGSVSEAEFYEVQMPGPIPTPIHFFGEDTRAPTGSDAIGFGGHLLGW</sequence>
<dbReference type="AlphaFoldDB" id="A0A4S8LMS9"/>
<evidence type="ECO:0000313" key="2">
    <source>
        <dbReference type="EMBL" id="THU90636.1"/>
    </source>
</evidence>
<gene>
    <name evidence="2" type="ORF">K435DRAFT_864138</name>
</gene>
<name>A0A4S8LMS9_DENBC</name>
<protein>
    <submittedName>
        <fullName evidence="2">Uncharacterized protein</fullName>
    </submittedName>
</protein>
<dbReference type="OrthoDB" id="3067877at2759"/>
<feature type="compositionally biased region" description="Basic residues" evidence="1">
    <location>
        <begin position="374"/>
        <end position="396"/>
    </location>
</feature>
<keyword evidence="3" id="KW-1185">Reference proteome</keyword>
<reference evidence="2 3" key="1">
    <citation type="journal article" date="2019" name="Nat. Ecol. Evol.">
        <title>Megaphylogeny resolves global patterns of mushroom evolution.</title>
        <authorList>
            <person name="Varga T."/>
            <person name="Krizsan K."/>
            <person name="Foldi C."/>
            <person name="Dima B."/>
            <person name="Sanchez-Garcia M."/>
            <person name="Sanchez-Ramirez S."/>
            <person name="Szollosi G.J."/>
            <person name="Szarkandi J.G."/>
            <person name="Papp V."/>
            <person name="Albert L."/>
            <person name="Andreopoulos W."/>
            <person name="Angelini C."/>
            <person name="Antonin V."/>
            <person name="Barry K.W."/>
            <person name="Bougher N.L."/>
            <person name="Buchanan P."/>
            <person name="Buyck B."/>
            <person name="Bense V."/>
            <person name="Catcheside P."/>
            <person name="Chovatia M."/>
            <person name="Cooper J."/>
            <person name="Damon W."/>
            <person name="Desjardin D."/>
            <person name="Finy P."/>
            <person name="Geml J."/>
            <person name="Haridas S."/>
            <person name="Hughes K."/>
            <person name="Justo A."/>
            <person name="Karasinski D."/>
            <person name="Kautmanova I."/>
            <person name="Kiss B."/>
            <person name="Kocsube S."/>
            <person name="Kotiranta H."/>
            <person name="LaButti K.M."/>
            <person name="Lechner B.E."/>
            <person name="Liimatainen K."/>
            <person name="Lipzen A."/>
            <person name="Lukacs Z."/>
            <person name="Mihaltcheva S."/>
            <person name="Morgado L.N."/>
            <person name="Niskanen T."/>
            <person name="Noordeloos M.E."/>
            <person name="Ohm R.A."/>
            <person name="Ortiz-Santana B."/>
            <person name="Ovrebo C."/>
            <person name="Racz N."/>
            <person name="Riley R."/>
            <person name="Savchenko A."/>
            <person name="Shiryaev A."/>
            <person name="Soop K."/>
            <person name="Spirin V."/>
            <person name="Szebenyi C."/>
            <person name="Tomsovsky M."/>
            <person name="Tulloss R.E."/>
            <person name="Uehling J."/>
            <person name="Grigoriev I.V."/>
            <person name="Vagvolgyi C."/>
            <person name="Papp T."/>
            <person name="Martin F.M."/>
            <person name="Miettinen O."/>
            <person name="Hibbett D.S."/>
            <person name="Nagy L.G."/>
        </authorList>
    </citation>
    <scope>NUCLEOTIDE SEQUENCE [LARGE SCALE GENOMIC DNA]</scope>
    <source>
        <strain evidence="2 3">CBS 962.96</strain>
    </source>
</reference>
<feature type="region of interest" description="Disordered" evidence="1">
    <location>
        <begin position="292"/>
        <end position="450"/>
    </location>
</feature>
<dbReference type="EMBL" id="ML179329">
    <property type="protein sequence ID" value="THU90636.1"/>
    <property type="molecule type" value="Genomic_DNA"/>
</dbReference>
<feature type="compositionally biased region" description="Acidic residues" evidence="1">
    <location>
        <begin position="325"/>
        <end position="368"/>
    </location>
</feature>